<keyword evidence="4" id="KW-0547">Nucleotide-binding</keyword>
<dbReference type="Pfam" id="PF18072">
    <property type="entry name" value="FGAR-AT_linker"/>
    <property type="match status" value="1"/>
</dbReference>
<dbReference type="GO" id="GO:0006189">
    <property type="term" value="P:'de novo' IMP biosynthetic process"/>
    <property type="evidence" value="ECO:0007669"/>
    <property type="project" value="InterPro"/>
</dbReference>
<dbReference type="CDD" id="cd02203">
    <property type="entry name" value="PurL_repeat1"/>
    <property type="match status" value="1"/>
</dbReference>
<dbReference type="PANTHER" id="PTHR43555:SF1">
    <property type="entry name" value="PHOSPHORIBOSYLFORMYLGLYCINAMIDINE SYNTHASE SUBUNIT PURL"/>
    <property type="match status" value="1"/>
</dbReference>
<dbReference type="InterPro" id="IPR010074">
    <property type="entry name" value="PRibForGlyAmidine_synth_PurL"/>
</dbReference>
<evidence type="ECO:0000256" key="1">
    <source>
        <dbReference type="ARBA" id="ARBA00022490"/>
    </source>
</evidence>
<dbReference type="AlphaFoldDB" id="A0A381SJ55"/>
<dbReference type="InterPro" id="IPR036921">
    <property type="entry name" value="PurM-like_N_sf"/>
</dbReference>
<protein>
    <recommendedName>
        <fullName evidence="12">PurM-like C-terminal domain-containing protein</fullName>
    </recommendedName>
</protein>
<keyword evidence="5" id="KW-0658">Purine biosynthesis</keyword>
<organism evidence="11">
    <name type="scientific">marine metagenome</name>
    <dbReference type="NCBI Taxonomy" id="408172"/>
    <lineage>
        <taxon>unclassified sequences</taxon>
        <taxon>metagenomes</taxon>
        <taxon>ecological metagenomes</taxon>
    </lineage>
</organism>
<dbReference type="GO" id="GO:0005524">
    <property type="term" value="F:ATP binding"/>
    <property type="evidence" value="ECO:0007669"/>
    <property type="project" value="UniProtKB-KW"/>
</dbReference>
<evidence type="ECO:0000256" key="2">
    <source>
        <dbReference type="ARBA" id="ARBA00022598"/>
    </source>
</evidence>
<feature type="domain" description="PurM-like N-terminal" evidence="8">
    <location>
        <begin position="287"/>
        <end position="417"/>
    </location>
</feature>
<dbReference type="Pfam" id="PF02769">
    <property type="entry name" value="AIRS_C"/>
    <property type="match status" value="2"/>
</dbReference>
<dbReference type="GO" id="GO:0046872">
    <property type="term" value="F:metal ion binding"/>
    <property type="evidence" value="ECO:0007669"/>
    <property type="project" value="UniProtKB-KW"/>
</dbReference>
<evidence type="ECO:0000259" key="9">
    <source>
        <dbReference type="Pfam" id="PF02769"/>
    </source>
</evidence>
<keyword evidence="1" id="KW-0963">Cytoplasm</keyword>
<reference evidence="11" key="1">
    <citation type="submission" date="2018-05" db="EMBL/GenBank/DDBJ databases">
        <authorList>
            <person name="Lanie J.A."/>
            <person name="Ng W.-L."/>
            <person name="Kazmierczak K.M."/>
            <person name="Andrzejewski T.M."/>
            <person name="Davidsen T.M."/>
            <person name="Wayne K.J."/>
            <person name="Tettelin H."/>
            <person name="Glass J.I."/>
            <person name="Rusch D."/>
            <person name="Podicherti R."/>
            <person name="Tsui H.-C.T."/>
            <person name="Winkler M.E."/>
        </authorList>
    </citation>
    <scope>NUCLEOTIDE SEQUENCE</scope>
</reference>
<evidence type="ECO:0008006" key="12">
    <source>
        <dbReference type="Google" id="ProtNLM"/>
    </source>
</evidence>
<evidence type="ECO:0000256" key="3">
    <source>
        <dbReference type="ARBA" id="ARBA00022723"/>
    </source>
</evidence>
<dbReference type="InterPro" id="IPR016188">
    <property type="entry name" value="PurM-like_N"/>
</dbReference>
<feature type="domain" description="PurM-like C-terminal" evidence="9">
    <location>
        <begin position="817"/>
        <end position="958"/>
    </location>
</feature>
<dbReference type="GO" id="GO:0004642">
    <property type="term" value="F:phosphoribosylformylglycinamidine synthase activity"/>
    <property type="evidence" value="ECO:0007669"/>
    <property type="project" value="InterPro"/>
</dbReference>
<evidence type="ECO:0000259" key="8">
    <source>
        <dbReference type="Pfam" id="PF00586"/>
    </source>
</evidence>
<dbReference type="SUPFAM" id="SSF55326">
    <property type="entry name" value="PurM N-terminal domain-like"/>
    <property type="match status" value="2"/>
</dbReference>
<feature type="domain" description="PurM-like C-terminal" evidence="9">
    <location>
        <begin position="432"/>
        <end position="585"/>
    </location>
</feature>
<evidence type="ECO:0000256" key="5">
    <source>
        <dbReference type="ARBA" id="ARBA00022755"/>
    </source>
</evidence>
<accession>A0A381SJ55</accession>
<dbReference type="CDD" id="cd02204">
    <property type="entry name" value="PurL_repeat2"/>
    <property type="match status" value="1"/>
</dbReference>
<dbReference type="InterPro" id="IPR010918">
    <property type="entry name" value="PurM-like_C_dom"/>
</dbReference>
<name>A0A381SJ55_9ZZZZ</name>
<dbReference type="InterPro" id="IPR041609">
    <property type="entry name" value="PurL_linker"/>
</dbReference>
<dbReference type="InterPro" id="IPR036676">
    <property type="entry name" value="PurM-like_C_sf"/>
</dbReference>
<evidence type="ECO:0000256" key="7">
    <source>
        <dbReference type="ARBA" id="ARBA00022842"/>
    </source>
</evidence>
<dbReference type="NCBIfam" id="TIGR01736">
    <property type="entry name" value="FGAM_synth_II"/>
    <property type="match status" value="1"/>
</dbReference>
<dbReference type="EMBL" id="UINC01002888">
    <property type="protein sequence ID" value="SVA01283.1"/>
    <property type="molecule type" value="Genomic_DNA"/>
</dbReference>
<evidence type="ECO:0000256" key="6">
    <source>
        <dbReference type="ARBA" id="ARBA00022840"/>
    </source>
</evidence>
<dbReference type="Gene3D" id="3.30.1330.10">
    <property type="entry name" value="PurM-like, N-terminal domain"/>
    <property type="match status" value="2"/>
</dbReference>
<feature type="domain" description="PurM-like N-terminal" evidence="8">
    <location>
        <begin position="673"/>
        <end position="771"/>
    </location>
</feature>
<keyword evidence="3" id="KW-0479">Metal-binding</keyword>
<keyword evidence="2" id="KW-0436">Ligase</keyword>
<evidence type="ECO:0000256" key="4">
    <source>
        <dbReference type="ARBA" id="ARBA00022741"/>
    </source>
</evidence>
<keyword evidence="7" id="KW-0460">Magnesium</keyword>
<feature type="domain" description="Phosphoribosylformylglycinamidine synthase linker" evidence="10">
    <location>
        <begin position="202"/>
        <end position="247"/>
    </location>
</feature>
<dbReference type="PANTHER" id="PTHR43555">
    <property type="entry name" value="PHOSPHORIBOSYLFORMYLGLYCINAMIDINE SYNTHASE SUBUNIT PURL"/>
    <property type="match status" value="1"/>
</dbReference>
<dbReference type="Pfam" id="PF00586">
    <property type="entry name" value="AIRS"/>
    <property type="match status" value="2"/>
</dbReference>
<dbReference type="SUPFAM" id="SSF56042">
    <property type="entry name" value="PurM C-terminal domain-like"/>
    <property type="match status" value="2"/>
</dbReference>
<evidence type="ECO:0000259" key="10">
    <source>
        <dbReference type="Pfam" id="PF18072"/>
    </source>
</evidence>
<gene>
    <name evidence="11" type="ORF">METZ01_LOCUS54137</name>
</gene>
<dbReference type="Gene3D" id="3.90.650.10">
    <property type="entry name" value="PurM-like C-terminal domain"/>
    <property type="match status" value="2"/>
</dbReference>
<keyword evidence="6" id="KW-0067">ATP-binding</keyword>
<sequence length="985" mass="110255">MYEQIQILNKFKTGSEKNLQSFFGKNVIKNIKICDIYRFNKSLGQKDYLLACELLHNPISQELFSRKNIHEILKKFGNFSWILEIGYLSGVTDNLGNTATEIVCEKLRLKQNSFKISSSQLFLISTNNKSVIKKIANEYSNVLVNKIVLKSFKEFIKDKTDILEQHTNGFKDRSITRSVNLNLSETNLKKIGKEGIKDERGKRRGTLGLDVQSLKAIKRYFNVKGRKPKDIEIETLAQTWSEHCKHKIFSSKIDNLKKGLFDTYIKGATNKIIKKRKDDFCISLFSDNAGGISFDKNWVVCHKVETHNTPSALDPFGGSLTGITGVNRDCIGFGKGAKPICNTYGFCFSYPDSNHELYRSRNKKNKLLSSRFIINGVISGVRVGGNCSGIPTPQGFVYFDDGYSAKPLVFCGTVGLIPKKIKGKFAHFKKARPGDKILMIGGRVGKDGIHGATFSSEELDTRSPVTAVQIGDPITQKKFSDAIIKELRDKNLYNSITDNGAGGLSSSVGEMAKESGGFIVDLDLVPLKYPGLQPWEIWISESQERMTMAVSTKNQKKVIQLLNKRGVEASVIGKFVKKNKAIVRYKNKEILNMDMNFLHEGYPRKLLKSRKPLIVQTKSAQIKISNHKRALLKILSSPNITSKEFISSQYDHEVQGTSVIKPLQGIGKVFSDSTVIKPLFNSDKCVGVSQGIYPNYTNINAYNMAACSIDTAVRNLIVVGCELSNIALLDNFCWCSPENSEKLYQLKMASKACYDLSLTFETPFISGKDSMYNDFNGYDKKNNKVKISIPPTLLISSIGIIKSYKELLTIVPQTTDDFVYVIGRTGNEMGGSEFAKVFGLKNCNVPKVYKESAKENYNNFIKANRDKLISSAISVGIGGLAVALSKMSIASQKGLKINFSNINTINNNEIDDNHILFSESQSRIVVTVNSSKKNKFESYFKKNQLSLIGRVIKNKKIVFTTANKDQFEIGIDLLNNKYKRDLFNK</sequence>
<dbReference type="HAMAP" id="MF_00420">
    <property type="entry name" value="PurL_2"/>
    <property type="match status" value="1"/>
</dbReference>
<proteinExistence type="inferred from homology"/>
<evidence type="ECO:0000313" key="11">
    <source>
        <dbReference type="EMBL" id="SVA01283.1"/>
    </source>
</evidence>